<comment type="caution">
    <text evidence="1">The sequence shown here is derived from an EMBL/GenBank/DDBJ whole genome shotgun (WGS) entry which is preliminary data.</text>
</comment>
<dbReference type="EMBL" id="NMQW01000012">
    <property type="protein sequence ID" value="OXM86892.1"/>
    <property type="molecule type" value="Genomic_DNA"/>
</dbReference>
<dbReference type="OrthoDB" id="2652450at2"/>
<name>A0A229UU03_9BACL</name>
<dbReference type="RefSeq" id="WP_094014441.1">
    <property type="nucleotide sequence ID" value="NZ_NMQW01000012.1"/>
</dbReference>
<protein>
    <submittedName>
        <fullName evidence="1">Uncharacterized protein</fullName>
    </submittedName>
</protein>
<sequence>MKKTKLSKAQSEYKEAKEHFERVNEAFQNKLTTVKLLGVVNQASVEELIEQTGLHTALNRLGAAEKGLLDWSLEAIQNEKDYLQNKEQVDKMYAFIDQDPGIKAKLIQAAMKIN</sequence>
<accession>A0A229UU03</accession>
<evidence type="ECO:0000313" key="1">
    <source>
        <dbReference type="EMBL" id="OXM86892.1"/>
    </source>
</evidence>
<gene>
    <name evidence="1" type="ORF">CF651_08585</name>
</gene>
<keyword evidence="2" id="KW-1185">Reference proteome</keyword>
<organism evidence="1 2">
    <name type="scientific">Paenibacillus rigui</name>
    <dbReference type="NCBI Taxonomy" id="554312"/>
    <lineage>
        <taxon>Bacteria</taxon>
        <taxon>Bacillati</taxon>
        <taxon>Bacillota</taxon>
        <taxon>Bacilli</taxon>
        <taxon>Bacillales</taxon>
        <taxon>Paenibacillaceae</taxon>
        <taxon>Paenibacillus</taxon>
    </lineage>
</organism>
<proteinExistence type="predicted"/>
<dbReference type="Proteomes" id="UP000215509">
    <property type="component" value="Unassembled WGS sequence"/>
</dbReference>
<evidence type="ECO:0000313" key="2">
    <source>
        <dbReference type="Proteomes" id="UP000215509"/>
    </source>
</evidence>
<reference evidence="1 2" key="1">
    <citation type="submission" date="2017-07" db="EMBL/GenBank/DDBJ databases">
        <title>Genome sequencing and assembly of Paenibacillus rigui.</title>
        <authorList>
            <person name="Mayilraj S."/>
        </authorList>
    </citation>
    <scope>NUCLEOTIDE SEQUENCE [LARGE SCALE GENOMIC DNA]</scope>
    <source>
        <strain evidence="1 2">JCM 16352</strain>
    </source>
</reference>
<dbReference type="AlphaFoldDB" id="A0A229UU03"/>